<gene>
    <name evidence="2" type="ORF">HMPREF9449_01057</name>
</gene>
<reference evidence="2 3" key="1">
    <citation type="submission" date="2012-01" db="EMBL/GenBank/DDBJ databases">
        <title>The Genome Sequence of Odoribacter laneus YIT 12061.</title>
        <authorList>
            <consortium name="The Broad Institute Genome Sequencing Platform"/>
            <person name="Earl A."/>
            <person name="Ward D."/>
            <person name="Feldgarden M."/>
            <person name="Gevers D."/>
            <person name="Morotomi M."/>
            <person name="Young S.K."/>
            <person name="Zeng Q."/>
            <person name="Gargeya S."/>
            <person name="Fitzgerald M."/>
            <person name="Haas B."/>
            <person name="Abouelleil A."/>
            <person name="Alvarado L."/>
            <person name="Arachchi H.M."/>
            <person name="Berlin A."/>
            <person name="Chapman S.B."/>
            <person name="Gearin G."/>
            <person name="Goldberg J."/>
            <person name="Griggs A."/>
            <person name="Gujja S."/>
            <person name="Hansen M."/>
            <person name="Heiman D."/>
            <person name="Howarth C."/>
            <person name="Larimer J."/>
            <person name="Lui A."/>
            <person name="MacDonald P.J.P."/>
            <person name="McCowen C."/>
            <person name="Montmayeur A."/>
            <person name="Murphy C."/>
            <person name="Neiman D."/>
            <person name="Pearson M."/>
            <person name="Priest M."/>
            <person name="Roberts A."/>
            <person name="Saif S."/>
            <person name="Shea T."/>
            <person name="Sisk P."/>
            <person name="Stolte C."/>
            <person name="Sykes S."/>
            <person name="Wortman J."/>
            <person name="Nusbaum C."/>
            <person name="Birren B."/>
        </authorList>
    </citation>
    <scope>NUCLEOTIDE SEQUENCE [LARGE SCALE GENOMIC DNA]</scope>
    <source>
        <strain evidence="2 3">YIT 12061</strain>
    </source>
</reference>
<comment type="caution">
    <text evidence="2">The sequence shown here is derived from an EMBL/GenBank/DDBJ whole genome shotgun (WGS) entry which is preliminary data.</text>
</comment>
<keyword evidence="3" id="KW-1185">Reference proteome</keyword>
<dbReference type="GeneID" id="98068646"/>
<sequence>MKVAAILFKVYKRLFANPLYIGKYTCRDLFCKNIVLVHFWCPPQSLLGRYNWGDDVNLILPELISGKKVVPRRFTLFSGKRINYLCIGSIVAQLSNKQGIIWGSGAISPKMKLQEKPMKVCAVRGPLTRKFLLEQGVDCPEIYGDPALLFPRFYKPLVEKKYKLGIIPHYCDKAKTWLDNYRKMKEVYVFDIQNYGSWSSFIDRVNECEFILSSSLHGIILSDAYGIPNCWVEFSDDIDKSFKFNDYYLSVGKERSKPIKLERFYPLEELLEFRKNWSPILFDSEKLLAVCPF</sequence>
<dbReference type="RefSeq" id="WP_009136205.1">
    <property type="nucleotide sequence ID" value="NZ_JH594596.1"/>
</dbReference>
<evidence type="ECO:0000259" key="1">
    <source>
        <dbReference type="Pfam" id="PF04230"/>
    </source>
</evidence>
<protein>
    <recommendedName>
        <fullName evidence="1">Polysaccharide pyruvyl transferase domain-containing protein</fullName>
    </recommendedName>
</protein>
<dbReference type="EMBL" id="ADMC01000017">
    <property type="protein sequence ID" value="EHP48694.1"/>
    <property type="molecule type" value="Genomic_DNA"/>
</dbReference>
<dbReference type="HOGENOM" id="CLU_071049_2_0_10"/>
<proteinExistence type="predicted"/>
<organism evidence="2 3">
    <name type="scientific">Odoribacter laneus YIT 12061</name>
    <dbReference type="NCBI Taxonomy" id="742817"/>
    <lineage>
        <taxon>Bacteria</taxon>
        <taxon>Pseudomonadati</taxon>
        <taxon>Bacteroidota</taxon>
        <taxon>Bacteroidia</taxon>
        <taxon>Bacteroidales</taxon>
        <taxon>Odoribacteraceae</taxon>
        <taxon>Odoribacter</taxon>
    </lineage>
</organism>
<dbReference type="STRING" id="742817.HMPREF9449_01057"/>
<accession>H1DFM1</accession>
<dbReference type="Pfam" id="PF04230">
    <property type="entry name" value="PS_pyruv_trans"/>
    <property type="match status" value="1"/>
</dbReference>
<feature type="domain" description="Polysaccharide pyruvyl transferase" evidence="1">
    <location>
        <begin position="89"/>
        <end position="233"/>
    </location>
</feature>
<dbReference type="PATRIC" id="fig|742817.3.peg.1118"/>
<dbReference type="eggNOG" id="COG2327">
    <property type="taxonomic scope" value="Bacteria"/>
</dbReference>
<dbReference type="AlphaFoldDB" id="H1DFM1"/>
<evidence type="ECO:0000313" key="2">
    <source>
        <dbReference type="EMBL" id="EHP48694.1"/>
    </source>
</evidence>
<evidence type="ECO:0000313" key="3">
    <source>
        <dbReference type="Proteomes" id="UP000004892"/>
    </source>
</evidence>
<dbReference type="Proteomes" id="UP000004892">
    <property type="component" value="Unassembled WGS sequence"/>
</dbReference>
<name>H1DFM1_9BACT</name>
<dbReference type="InterPro" id="IPR007345">
    <property type="entry name" value="Polysacch_pyruvyl_Trfase"/>
</dbReference>